<dbReference type="EMBL" id="CM002869">
    <property type="protein sequence ID" value="KFK43985.1"/>
    <property type="molecule type" value="Genomic_DNA"/>
</dbReference>
<dbReference type="Gramene" id="KFK43985">
    <property type="protein sequence ID" value="KFK43985"/>
    <property type="gene ID" value="AALP_AA1G199800"/>
</dbReference>
<evidence type="ECO:0000313" key="2">
    <source>
        <dbReference type="Proteomes" id="UP000029120"/>
    </source>
</evidence>
<sequence length="157" mass="18064">MGEMSPKDYAKQVCAFEPDSRELAYEMIVADINTNSMYNISKVEPKKPKVHYEEVGFGVHTLSSTAGFDNPYSRTQELLMKHLFNEIIVDCKKEPVPTPEEMAKRFIYDPASEVEKSNFKTVSTTALVVKPTKEVMLYERYLVNGDWKEHGLEFKIE</sequence>
<accession>A0A087HPD3</accession>
<dbReference type="eggNOG" id="KOG2342">
    <property type="taxonomic scope" value="Eukaryota"/>
</dbReference>
<keyword evidence="2" id="KW-1185">Reference proteome</keyword>
<dbReference type="AlphaFoldDB" id="A0A087HPD3"/>
<proteinExistence type="predicted"/>
<dbReference type="OrthoDB" id="1022087at2759"/>
<gene>
    <name evidence="1" type="ordered locus">AALP_Aa1g199800</name>
</gene>
<organism evidence="1 2">
    <name type="scientific">Arabis alpina</name>
    <name type="common">Alpine rock-cress</name>
    <dbReference type="NCBI Taxonomy" id="50452"/>
    <lineage>
        <taxon>Eukaryota</taxon>
        <taxon>Viridiplantae</taxon>
        <taxon>Streptophyta</taxon>
        <taxon>Embryophyta</taxon>
        <taxon>Tracheophyta</taxon>
        <taxon>Spermatophyta</taxon>
        <taxon>Magnoliopsida</taxon>
        <taxon>eudicotyledons</taxon>
        <taxon>Gunneridae</taxon>
        <taxon>Pentapetalae</taxon>
        <taxon>rosids</taxon>
        <taxon>malvids</taxon>
        <taxon>Brassicales</taxon>
        <taxon>Brassicaceae</taxon>
        <taxon>Arabideae</taxon>
        <taxon>Arabis</taxon>
    </lineage>
</organism>
<protein>
    <submittedName>
        <fullName evidence="1">Uncharacterized protein</fullName>
    </submittedName>
</protein>
<evidence type="ECO:0000313" key="1">
    <source>
        <dbReference type="EMBL" id="KFK43985.1"/>
    </source>
</evidence>
<dbReference type="OMA" id="VMLYERY"/>
<name>A0A087HPD3_ARAAL</name>
<dbReference type="Proteomes" id="UP000029120">
    <property type="component" value="Chromosome 1"/>
</dbReference>
<reference evidence="2" key="1">
    <citation type="journal article" date="2015" name="Nat. Plants">
        <title>Genome expansion of Arabis alpina linked with retrotransposition and reduced symmetric DNA methylation.</title>
        <authorList>
            <person name="Willing E.M."/>
            <person name="Rawat V."/>
            <person name="Mandakova T."/>
            <person name="Maumus F."/>
            <person name="James G.V."/>
            <person name="Nordstroem K.J."/>
            <person name="Becker C."/>
            <person name="Warthmann N."/>
            <person name="Chica C."/>
            <person name="Szarzynska B."/>
            <person name="Zytnicki M."/>
            <person name="Albani M.C."/>
            <person name="Kiefer C."/>
            <person name="Bergonzi S."/>
            <person name="Castaings L."/>
            <person name="Mateos J.L."/>
            <person name="Berns M.C."/>
            <person name="Bujdoso N."/>
            <person name="Piofczyk T."/>
            <person name="de Lorenzo L."/>
            <person name="Barrero-Sicilia C."/>
            <person name="Mateos I."/>
            <person name="Piednoel M."/>
            <person name="Hagmann J."/>
            <person name="Chen-Min-Tao R."/>
            <person name="Iglesias-Fernandez R."/>
            <person name="Schuster S.C."/>
            <person name="Alonso-Blanco C."/>
            <person name="Roudier F."/>
            <person name="Carbonero P."/>
            <person name="Paz-Ares J."/>
            <person name="Davis S.J."/>
            <person name="Pecinka A."/>
            <person name="Quesneville H."/>
            <person name="Colot V."/>
            <person name="Lysak M.A."/>
            <person name="Weigel D."/>
            <person name="Coupland G."/>
            <person name="Schneeberger K."/>
        </authorList>
    </citation>
    <scope>NUCLEOTIDE SEQUENCE [LARGE SCALE GENOMIC DNA]</scope>
    <source>
        <strain evidence="2">cv. Pajares</strain>
    </source>
</reference>